<reference evidence="2 3" key="1">
    <citation type="submission" date="2012-03" db="EMBL/GenBank/DDBJ databases">
        <title>Complete sequence of chromosome of Thermoanaerobacterium thermosaccharolyticum M0795.</title>
        <authorList>
            <consortium name="US DOE Joint Genome Institute"/>
            <person name="Lucas S."/>
            <person name="Han J."/>
            <person name="Lapidus A."/>
            <person name="Cheng J.-F."/>
            <person name="Goodwin L."/>
            <person name="Pitluck S."/>
            <person name="Peters L."/>
            <person name="Teshima H."/>
            <person name="Detter J.C."/>
            <person name="Han C."/>
            <person name="Tapia R."/>
            <person name="Land M."/>
            <person name="Hauser L."/>
            <person name="Kyrpides N."/>
            <person name="Ivanova N."/>
            <person name="Pagani I."/>
            <person name="Feinberg L."/>
            <person name="Folden J."/>
            <person name="Hogsett D."/>
            <person name="Shaw J."/>
            <person name="Woyke T."/>
        </authorList>
    </citation>
    <scope>NUCLEOTIDE SEQUENCE [LARGE SCALE GENOMIC DNA]</scope>
    <source>
        <strain evidence="2 3">M0795</strain>
    </source>
</reference>
<accession>L0IJL3</accession>
<dbReference type="Pfam" id="PF01610">
    <property type="entry name" value="DDE_Tnp_ISL3"/>
    <property type="match status" value="2"/>
</dbReference>
<dbReference type="Gene3D" id="1.10.10.60">
    <property type="entry name" value="Homeodomain-like"/>
    <property type="match status" value="1"/>
</dbReference>
<feature type="domain" description="Transposase IS204/IS1001/IS1096/IS1165 DDE" evidence="1">
    <location>
        <begin position="2"/>
        <end position="185"/>
    </location>
</feature>
<evidence type="ECO:0000259" key="1">
    <source>
        <dbReference type="Pfam" id="PF01610"/>
    </source>
</evidence>
<gene>
    <name evidence="2" type="ORF">Thethe_00460</name>
</gene>
<dbReference type="AlphaFoldDB" id="L0IJL3"/>
<evidence type="ECO:0000313" key="2">
    <source>
        <dbReference type="EMBL" id="AGB18167.1"/>
    </source>
</evidence>
<organism evidence="2 3">
    <name type="scientific">Thermoanaerobacterium thermosaccharolyticum M0795</name>
    <dbReference type="NCBI Taxonomy" id="698948"/>
    <lineage>
        <taxon>Bacteria</taxon>
        <taxon>Bacillati</taxon>
        <taxon>Bacillota</taxon>
        <taxon>Clostridia</taxon>
        <taxon>Thermoanaerobacterales</taxon>
        <taxon>Thermoanaerobacteraceae</taxon>
        <taxon>Thermoanaerobacterium</taxon>
    </lineage>
</organism>
<proteinExistence type="predicted"/>
<dbReference type="EMBL" id="CP003066">
    <property type="protein sequence ID" value="AGB18167.1"/>
    <property type="molecule type" value="Genomic_DNA"/>
</dbReference>
<dbReference type="InterPro" id="IPR047951">
    <property type="entry name" value="Transpos_ISL3"/>
</dbReference>
<feature type="domain" description="Transposase IS204/IS1001/IS1096/IS1165 DDE" evidence="1">
    <location>
        <begin position="291"/>
        <end position="418"/>
    </location>
</feature>
<dbReference type="PANTHER" id="PTHR33498:SF1">
    <property type="entry name" value="TRANSPOSASE FOR INSERTION SEQUENCE ELEMENT IS1557"/>
    <property type="match status" value="1"/>
</dbReference>
<protein>
    <submittedName>
        <fullName evidence="2">Transposase family protein</fullName>
    </submittedName>
</protein>
<dbReference type="KEGG" id="tto:Thethe_00460"/>
<sequence length="429" mass="50372">MIDISTHKIVDMINSRDYVDVVEWLKTFPNIKTVSRDGSISYRNAIKEAHPDAIQVSDRFHLLKNLTQYCKDYIMKTLNQKVSVPLPSIPMKNADKTDTMKNSAIINKKLTLKEKYERINLLLIKGYKKSYICKKLNLDLRTFDKLINMTDKEREKLFQTKMMKKHEETVARKQEKINKVREMFKHGYSKAAIAREIGIDKRTVNKYLDPNYSAVHASYGVKKPGKLSTFIDEINCYIGQGYTSANIDEIIRKKGYNGSISSIRHYISEWKHRCKKEYDKDKSNDNGDKISEQIERENLIKLLYKPIEEIKMITQEQLNRVFNEYLFYAIIYHLVNEFREILLEKNISKLEEWIDKADSLKIHEIESFVKGLLKDIDAVRNAIIYDFNNGLAEGSVNKLKVIKRIMYGRCSFDTLRAKVLLFEHMHKIN</sequence>
<evidence type="ECO:0000313" key="3">
    <source>
        <dbReference type="Proteomes" id="UP000010845"/>
    </source>
</evidence>
<dbReference type="Proteomes" id="UP000010845">
    <property type="component" value="Chromosome"/>
</dbReference>
<dbReference type="PATRIC" id="fig|698948.3.peg.446"/>
<dbReference type="InterPro" id="IPR002560">
    <property type="entry name" value="Transposase_DDE"/>
</dbReference>
<name>L0IJL3_THETR</name>
<dbReference type="HOGENOM" id="CLU_029608_5_0_9"/>
<dbReference type="PANTHER" id="PTHR33498">
    <property type="entry name" value="TRANSPOSASE FOR INSERTION SEQUENCE ELEMENT IS1557"/>
    <property type="match status" value="1"/>
</dbReference>